<proteinExistence type="predicted"/>
<dbReference type="Pfam" id="PF09844">
    <property type="entry name" value="DUF2071"/>
    <property type="match status" value="1"/>
</dbReference>
<accession>A0ABS3SKG5</accession>
<comment type="caution">
    <text evidence="1">The sequence shown here is derived from an EMBL/GenBank/DDBJ whole genome shotgun (WGS) entry which is preliminary data.</text>
</comment>
<protein>
    <submittedName>
        <fullName evidence="1">DUF2071 domain-containing protein</fullName>
    </submittedName>
</protein>
<gene>
    <name evidence="1" type="ORF">J4035_16410</name>
</gene>
<dbReference type="Proteomes" id="UP000678317">
    <property type="component" value="Unassembled WGS sequence"/>
</dbReference>
<reference evidence="1 2" key="1">
    <citation type="submission" date="2021-03" db="EMBL/GenBank/DDBJ databases">
        <title>novel species in genus Cellulomonas.</title>
        <authorList>
            <person name="Zhang G."/>
        </authorList>
    </citation>
    <scope>NUCLEOTIDE SEQUENCE [LARGE SCALE GENOMIC DNA]</scope>
    <source>
        <strain evidence="2">zg-ZUI188</strain>
    </source>
</reference>
<dbReference type="PANTHER" id="PTHR39186:SF1">
    <property type="entry name" value="DUF2071 DOMAIN-CONTAINING PROTEIN"/>
    <property type="match status" value="1"/>
</dbReference>
<organism evidence="1 2">
    <name type="scientific">Cellulomonas fengjieae</name>
    <dbReference type="NCBI Taxonomy" id="2819978"/>
    <lineage>
        <taxon>Bacteria</taxon>
        <taxon>Bacillati</taxon>
        <taxon>Actinomycetota</taxon>
        <taxon>Actinomycetes</taxon>
        <taxon>Micrococcales</taxon>
        <taxon>Cellulomonadaceae</taxon>
        <taxon>Cellulomonas</taxon>
    </lineage>
</organism>
<dbReference type="EMBL" id="JAGFBM010000009">
    <property type="protein sequence ID" value="MBO3086227.1"/>
    <property type="molecule type" value="Genomic_DNA"/>
</dbReference>
<sequence>MSRPAAAYCGAVEPIRRVAPPLPGRAVLAQDWVRVTFLHWRVPAHVVAPLLPPNTRPDEFDGTSWVGLVAFQVPRTSLVPGPVLPYVGEYPEINVRLYTVDDEGRRAVLFLSLEASRVLTVLTARATVHVPYQWARMSIRRDGDALAYRSARLTGDRSSSHLVVRPSSEPVADDPLADFLTARWALHTPLWGRTRYVRMEHEPWPLRRASLVSLDDELVAAAGLAGVATRPPDSVLYSPGVHARFAGTVRPAARAGS</sequence>
<dbReference type="InterPro" id="IPR018644">
    <property type="entry name" value="DUF2071"/>
</dbReference>
<dbReference type="InterPro" id="IPR023375">
    <property type="entry name" value="ADC_dom_sf"/>
</dbReference>
<evidence type="ECO:0000313" key="2">
    <source>
        <dbReference type="Proteomes" id="UP000678317"/>
    </source>
</evidence>
<keyword evidence="2" id="KW-1185">Reference proteome</keyword>
<name>A0ABS3SKG5_9CELL</name>
<dbReference type="PANTHER" id="PTHR39186">
    <property type="entry name" value="DUF2071 FAMILY PROTEIN"/>
    <property type="match status" value="1"/>
</dbReference>
<dbReference type="Gene3D" id="2.40.400.10">
    <property type="entry name" value="Acetoacetate decarboxylase-like"/>
    <property type="match status" value="1"/>
</dbReference>
<dbReference type="SUPFAM" id="SSF160104">
    <property type="entry name" value="Acetoacetate decarboxylase-like"/>
    <property type="match status" value="1"/>
</dbReference>
<evidence type="ECO:0000313" key="1">
    <source>
        <dbReference type="EMBL" id="MBO3086227.1"/>
    </source>
</evidence>